<evidence type="ECO:0000313" key="4">
    <source>
        <dbReference type="Proteomes" id="UP000030656"/>
    </source>
</evidence>
<dbReference type="InterPro" id="IPR008602">
    <property type="entry name" value="Duffy-antigen-binding"/>
</dbReference>
<organism evidence="3 4">
    <name type="scientific">Plasmodium falciparum FCH/4</name>
    <dbReference type="NCBI Taxonomy" id="1036724"/>
    <lineage>
        <taxon>Eukaryota</taxon>
        <taxon>Sar</taxon>
        <taxon>Alveolata</taxon>
        <taxon>Apicomplexa</taxon>
        <taxon>Aconoidasida</taxon>
        <taxon>Haemosporida</taxon>
        <taxon>Plasmodiidae</taxon>
        <taxon>Plasmodium</taxon>
        <taxon>Plasmodium (Laverania)</taxon>
    </lineage>
</organism>
<gene>
    <name evidence="3" type="ORF">PFFCH_02842</name>
</gene>
<dbReference type="Proteomes" id="UP000030656">
    <property type="component" value="Unassembled WGS sequence"/>
</dbReference>
<feature type="domain" description="Duffy-antigen binding" evidence="1">
    <location>
        <begin position="123"/>
        <end position="300"/>
    </location>
</feature>
<name>A0A024VPA4_PLAFA</name>
<evidence type="ECO:0000259" key="1">
    <source>
        <dbReference type="Pfam" id="PF05424"/>
    </source>
</evidence>
<dbReference type="EMBL" id="KI927955">
    <property type="protein sequence ID" value="ETW29726.1"/>
    <property type="molecule type" value="Genomic_DNA"/>
</dbReference>
<dbReference type="Gene3D" id="1.20.1310.20">
    <property type="entry name" value="Duffy-antigen binding domain"/>
    <property type="match status" value="1"/>
</dbReference>
<proteinExistence type="predicted"/>
<dbReference type="GO" id="GO:0016020">
    <property type="term" value="C:membrane"/>
    <property type="evidence" value="ECO:0007669"/>
    <property type="project" value="InterPro"/>
</dbReference>
<evidence type="ECO:0000313" key="3">
    <source>
        <dbReference type="EMBL" id="ETW29726.1"/>
    </source>
</evidence>
<reference evidence="3 4" key="1">
    <citation type="submission" date="2013-02" db="EMBL/GenBank/DDBJ databases">
        <title>The Genome Annotation of Plasmodium falciparum FCH/4.</title>
        <authorList>
            <consortium name="The Broad Institute Genome Sequencing Platform"/>
            <consortium name="The Broad Institute Genome Sequencing Center for Infectious Disease"/>
            <person name="Neafsey D."/>
            <person name="Hoffman S."/>
            <person name="Volkman S."/>
            <person name="Rosenthal P."/>
            <person name="Walker B."/>
            <person name="Young S.K."/>
            <person name="Zeng Q."/>
            <person name="Gargeya S."/>
            <person name="Fitzgerald M."/>
            <person name="Haas B."/>
            <person name="Abouelleil A."/>
            <person name="Allen A.W."/>
            <person name="Alvarado L."/>
            <person name="Arachchi H.M."/>
            <person name="Berlin A.M."/>
            <person name="Chapman S.B."/>
            <person name="Gainer-Dewar J."/>
            <person name="Goldberg J."/>
            <person name="Griggs A."/>
            <person name="Gujja S."/>
            <person name="Hansen M."/>
            <person name="Howarth C."/>
            <person name="Imamovic A."/>
            <person name="Ireland A."/>
            <person name="Larimer J."/>
            <person name="McCowan C."/>
            <person name="Murphy C."/>
            <person name="Pearson M."/>
            <person name="Poon T.W."/>
            <person name="Priest M."/>
            <person name="Roberts A."/>
            <person name="Saif S."/>
            <person name="Shea T."/>
            <person name="Sisk P."/>
            <person name="Sykes S."/>
            <person name="Wortman J."/>
            <person name="Nusbaum C."/>
            <person name="Birren B."/>
        </authorList>
    </citation>
    <scope>NUCLEOTIDE SEQUENCE [LARGE SCALE GENOMIC DNA]</scope>
    <source>
        <strain evidence="3 4">FCH/4</strain>
    </source>
</reference>
<evidence type="ECO:0000259" key="2">
    <source>
        <dbReference type="Pfam" id="PF15447"/>
    </source>
</evidence>
<reference evidence="3 4" key="2">
    <citation type="submission" date="2013-02" db="EMBL/GenBank/DDBJ databases">
        <title>The Genome Sequence of Plasmodium falciparum FCH/4.</title>
        <authorList>
            <consortium name="The Broad Institute Genome Sequencing Platform"/>
            <consortium name="The Broad Institute Genome Sequencing Center for Infectious Disease"/>
            <person name="Neafsey D."/>
            <person name="Cheeseman I."/>
            <person name="Volkman S."/>
            <person name="Adams J."/>
            <person name="Walker B."/>
            <person name="Young S.K."/>
            <person name="Zeng Q."/>
            <person name="Gargeya S."/>
            <person name="Fitzgerald M."/>
            <person name="Haas B."/>
            <person name="Abouelleil A."/>
            <person name="Alvarado L."/>
            <person name="Arachchi H.M."/>
            <person name="Berlin A.M."/>
            <person name="Chapman S.B."/>
            <person name="Dewar J."/>
            <person name="Goldberg J."/>
            <person name="Griggs A."/>
            <person name="Gujja S."/>
            <person name="Hansen M."/>
            <person name="Howarth C."/>
            <person name="Imamovic A."/>
            <person name="Larimer J."/>
            <person name="McCowan C."/>
            <person name="Murphy C."/>
            <person name="Neiman D."/>
            <person name="Pearson M."/>
            <person name="Priest M."/>
            <person name="Roberts A."/>
            <person name="Saif S."/>
            <person name="Shea T."/>
            <person name="Sisk P."/>
            <person name="Sykes S."/>
            <person name="Wortman J."/>
            <person name="Nusbaum C."/>
            <person name="Birren B."/>
        </authorList>
    </citation>
    <scope>NUCLEOTIDE SEQUENCE [LARGE SCALE GENOMIC DNA]</scope>
    <source>
        <strain evidence="3 4">FCH/4</strain>
    </source>
</reference>
<dbReference type="InterPro" id="IPR042202">
    <property type="entry name" value="Duffy-ag-bd_sf"/>
</dbReference>
<dbReference type="Pfam" id="PF15447">
    <property type="entry name" value="NTS"/>
    <property type="match status" value="1"/>
</dbReference>
<dbReference type="GO" id="GO:0046789">
    <property type="term" value="F:host cell surface receptor binding"/>
    <property type="evidence" value="ECO:0007669"/>
    <property type="project" value="InterPro"/>
</dbReference>
<feature type="domain" description="Plasmodium falciparum erythrocyte membrane protein-1 N-terminal segment" evidence="2">
    <location>
        <begin position="20"/>
        <end position="55"/>
    </location>
</feature>
<protein>
    <submittedName>
        <fullName evidence="3">Uncharacterized protein</fullName>
    </submittedName>
</protein>
<dbReference type="AlphaFoldDB" id="A0A024VPA4"/>
<dbReference type="InterPro" id="IPR029210">
    <property type="entry name" value="PfEMP1_NTS"/>
</dbReference>
<sequence>MGGNSSKGAPTYYTNESEKSARNVLENFAKDIKGKASNDAKKKGISLKGYLRQAKFYHEYSKHRNVPENPCNLNYIFHTNVWHDRANDRDPCLFSRAKRFSNEGEAECGSDKIRDNGERSAGGACAPYRRRYICDYNLHHINENNIRNTHDLLGNVLVTAKYEGESIVKNHPNRGSSEVCTALARSFADIGDIVRGKDLFLGGPSQEKKKLEERLKTMFENIKKNNYSTLKDLSLEQVREYWWALNRNDVWEALTCNAPTGADYFVYKPDSLLNFSSDRCGHNNNDGPLTNLDYVPQFLRWFEEWAE</sequence>
<dbReference type="SUPFAM" id="SSF140924">
    <property type="entry name" value="Duffy binding domain-like"/>
    <property type="match status" value="1"/>
</dbReference>
<accession>A0A024VPA4</accession>
<dbReference type="OrthoDB" id="379270at2759"/>
<dbReference type="Pfam" id="PF05424">
    <property type="entry name" value="Duffy_binding"/>
    <property type="match status" value="1"/>
</dbReference>
<feature type="non-terminal residue" evidence="3">
    <location>
        <position position="307"/>
    </location>
</feature>